<dbReference type="GO" id="GO:0051539">
    <property type="term" value="F:4 iron, 4 sulfur cluster binding"/>
    <property type="evidence" value="ECO:0007669"/>
    <property type="project" value="UniProtKB-KW"/>
</dbReference>
<keyword evidence="3" id="KW-0479">Metal-binding</keyword>
<organism evidence="9 10">
    <name type="scientific">Candidatus Faecivivens stercoripullorum</name>
    <dbReference type="NCBI Taxonomy" id="2840805"/>
    <lineage>
        <taxon>Bacteria</taxon>
        <taxon>Bacillati</taxon>
        <taxon>Bacillota</taxon>
        <taxon>Clostridia</taxon>
        <taxon>Eubacteriales</taxon>
        <taxon>Oscillospiraceae</taxon>
        <taxon>Oscillospiraceae incertae sedis</taxon>
        <taxon>Candidatus Faecivivens</taxon>
    </lineage>
</organism>
<feature type="domain" description="4Fe-4S ferredoxin-type" evidence="8">
    <location>
        <begin position="38"/>
        <end position="67"/>
    </location>
</feature>
<evidence type="ECO:0000313" key="10">
    <source>
        <dbReference type="Proteomes" id="UP000824160"/>
    </source>
</evidence>
<name>A0A9D1H6A9_9FIRM</name>
<dbReference type="Gene3D" id="3.30.70.20">
    <property type="match status" value="1"/>
</dbReference>
<keyword evidence="6" id="KW-0408">Iron</keyword>
<evidence type="ECO:0000256" key="4">
    <source>
        <dbReference type="ARBA" id="ARBA00022737"/>
    </source>
</evidence>
<evidence type="ECO:0000313" key="9">
    <source>
        <dbReference type="EMBL" id="HIT93614.1"/>
    </source>
</evidence>
<dbReference type="Proteomes" id="UP000824160">
    <property type="component" value="Unassembled WGS sequence"/>
</dbReference>
<dbReference type="SUPFAM" id="SSF54862">
    <property type="entry name" value="4Fe-4S ferredoxins"/>
    <property type="match status" value="1"/>
</dbReference>
<dbReference type="GO" id="GO:0046872">
    <property type="term" value="F:metal ion binding"/>
    <property type="evidence" value="ECO:0007669"/>
    <property type="project" value="UniProtKB-KW"/>
</dbReference>
<dbReference type="InterPro" id="IPR017896">
    <property type="entry name" value="4Fe4S_Fe-S-bd"/>
</dbReference>
<dbReference type="InterPro" id="IPR050572">
    <property type="entry name" value="Fe-S_Ferredoxin"/>
</dbReference>
<keyword evidence="4" id="KW-0677">Repeat</keyword>
<reference evidence="9" key="2">
    <citation type="journal article" date="2021" name="PeerJ">
        <title>Extensive microbial diversity within the chicken gut microbiome revealed by metagenomics and culture.</title>
        <authorList>
            <person name="Gilroy R."/>
            <person name="Ravi A."/>
            <person name="Getino M."/>
            <person name="Pursley I."/>
            <person name="Horton D.L."/>
            <person name="Alikhan N.F."/>
            <person name="Baker D."/>
            <person name="Gharbi K."/>
            <person name="Hall N."/>
            <person name="Watson M."/>
            <person name="Adriaenssens E.M."/>
            <person name="Foster-Nyarko E."/>
            <person name="Jarju S."/>
            <person name="Secka A."/>
            <person name="Antonio M."/>
            <person name="Oren A."/>
            <person name="Chaudhuri R.R."/>
            <person name="La Ragione R."/>
            <person name="Hildebrand F."/>
            <person name="Pallen M.J."/>
        </authorList>
    </citation>
    <scope>NUCLEOTIDE SEQUENCE</scope>
    <source>
        <strain evidence="9">ChiBcec7-5410</strain>
    </source>
</reference>
<reference evidence="9" key="1">
    <citation type="submission" date="2020-10" db="EMBL/GenBank/DDBJ databases">
        <authorList>
            <person name="Gilroy R."/>
        </authorList>
    </citation>
    <scope>NUCLEOTIDE SEQUENCE</scope>
    <source>
        <strain evidence="9">ChiBcec7-5410</strain>
    </source>
</reference>
<evidence type="ECO:0000259" key="8">
    <source>
        <dbReference type="PROSITE" id="PS51379"/>
    </source>
</evidence>
<dbReference type="PROSITE" id="PS00198">
    <property type="entry name" value="4FE4S_FER_1"/>
    <property type="match status" value="2"/>
</dbReference>
<keyword evidence="5" id="KW-0249">Electron transport</keyword>
<proteinExistence type="predicted"/>
<keyword evidence="2" id="KW-0004">4Fe-4S</keyword>
<dbReference type="PANTHER" id="PTHR43687">
    <property type="entry name" value="ADENYLYLSULFATE REDUCTASE, BETA SUBUNIT"/>
    <property type="match status" value="1"/>
</dbReference>
<sequence length="208" mass="22790">MDNQMLRNVIRISEPLCTGCGLCTGACPHGAIVVSGLKAKLIRDEYCDGCGECTSVCPRSAVKMENVDTAPFNEAAARQRLAERISDDNPAVTNWPVQLQQVPLSAPYFNDCDLVIAADCTAFTHGDFRRFTTGRTLLIACTKLDSFDYSDRLSKILARNNVRSIHVIRMDVPCCGSFVVMVRKALELSGKNIPMVVTVISMKGKVNQ</sequence>
<keyword evidence="1" id="KW-0813">Transport</keyword>
<gene>
    <name evidence="9" type="ORF">IAC43_00355</name>
</gene>
<evidence type="ECO:0000256" key="5">
    <source>
        <dbReference type="ARBA" id="ARBA00022982"/>
    </source>
</evidence>
<evidence type="ECO:0000256" key="2">
    <source>
        <dbReference type="ARBA" id="ARBA00022485"/>
    </source>
</evidence>
<dbReference type="PROSITE" id="PS51379">
    <property type="entry name" value="4FE4S_FER_2"/>
    <property type="match status" value="2"/>
</dbReference>
<evidence type="ECO:0000256" key="3">
    <source>
        <dbReference type="ARBA" id="ARBA00022723"/>
    </source>
</evidence>
<protein>
    <submittedName>
        <fullName evidence="9">4Fe-4S binding protein</fullName>
    </submittedName>
</protein>
<dbReference type="PANTHER" id="PTHR43687:SF6">
    <property type="entry name" value="L-ASPARTATE SEMIALDEHYDE SULFURTRANSFERASE IRON-SULFUR SUBUNIT"/>
    <property type="match status" value="1"/>
</dbReference>
<keyword evidence="7" id="KW-0411">Iron-sulfur</keyword>
<evidence type="ECO:0000256" key="6">
    <source>
        <dbReference type="ARBA" id="ARBA00023004"/>
    </source>
</evidence>
<dbReference type="InterPro" id="IPR017900">
    <property type="entry name" value="4Fe4S_Fe_S_CS"/>
</dbReference>
<accession>A0A9D1H6A9</accession>
<dbReference type="AlphaFoldDB" id="A0A9D1H6A9"/>
<feature type="domain" description="4Fe-4S ferredoxin-type" evidence="8">
    <location>
        <begin position="8"/>
        <end position="37"/>
    </location>
</feature>
<dbReference type="EMBL" id="DVLW01000013">
    <property type="protein sequence ID" value="HIT93614.1"/>
    <property type="molecule type" value="Genomic_DNA"/>
</dbReference>
<evidence type="ECO:0000256" key="7">
    <source>
        <dbReference type="ARBA" id="ARBA00023014"/>
    </source>
</evidence>
<comment type="caution">
    <text evidence="9">The sequence shown here is derived from an EMBL/GenBank/DDBJ whole genome shotgun (WGS) entry which is preliminary data.</text>
</comment>
<dbReference type="Pfam" id="PF13187">
    <property type="entry name" value="Fer4_9"/>
    <property type="match status" value="1"/>
</dbReference>
<evidence type="ECO:0000256" key="1">
    <source>
        <dbReference type="ARBA" id="ARBA00022448"/>
    </source>
</evidence>